<keyword evidence="3" id="KW-1185">Reference proteome</keyword>
<accession>A0A0H5RQW4</accession>
<reference evidence="3" key="1">
    <citation type="submission" date="2015-07" db="EMBL/GenBank/DDBJ databases">
        <authorList>
            <person name="Urmite Genomes"/>
        </authorList>
    </citation>
    <scope>NUCLEOTIDE SEQUENCE [LARGE SCALE GENOMIC DNA]</scope>
    <source>
        <strain evidence="3">type strain: ATCC 49404</strain>
    </source>
</reference>
<protein>
    <recommendedName>
        <fullName evidence="4">DUF732 domain-containing protein</fullName>
    </recommendedName>
</protein>
<feature type="chain" id="PRO_5005224160" description="DUF732 domain-containing protein" evidence="1">
    <location>
        <begin position="26"/>
        <end position="116"/>
    </location>
</feature>
<evidence type="ECO:0008006" key="4">
    <source>
        <dbReference type="Google" id="ProtNLM"/>
    </source>
</evidence>
<evidence type="ECO:0000256" key="1">
    <source>
        <dbReference type="SAM" id="SignalP"/>
    </source>
</evidence>
<keyword evidence="1" id="KW-0732">Signal</keyword>
<dbReference type="AlphaFoldDB" id="A0A0H5RQW4"/>
<feature type="signal peptide" evidence="1">
    <location>
        <begin position="1"/>
        <end position="25"/>
    </location>
</feature>
<dbReference type="EMBL" id="CWKH01000001">
    <property type="protein sequence ID" value="CRZ16216.1"/>
    <property type="molecule type" value="Genomic_DNA"/>
</dbReference>
<dbReference type="STRING" id="146018.BN2156_03083"/>
<gene>
    <name evidence="2" type="ORF">BN2156_03083</name>
</gene>
<evidence type="ECO:0000313" key="2">
    <source>
        <dbReference type="EMBL" id="CRZ16216.1"/>
    </source>
</evidence>
<sequence precursor="true">MAVRLLNVAGAIVLLSLAHPGIAAADPIQLPDLPNVDESLAYTYAMDHQREICSILDYRFAQTTPAVEPIDAIMAEVAARSGFNLDTAGFAVGVAMGTSCPQYVDRFEAAAGQELA</sequence>
<name>A0A0H5RQW4_9MYCO</name>
<evidence type="ECO:0000313" key="3">
    <source>
        <dbReference type="Proteomes" id="UP000199147"/>
    </source>
</evidence>
<organism evidence="2 3">
    <name type="scientific">Mycolicibacterium neworleansense</name>
    <dbReference type="NCBI Taxonomy" id="146018"/>
    <lineage>
        <taxon>Bacteria</taxon>
        <taxon>Bacillati</taxon>
        <taxon>Actinomycetota</taxon>
        <taxon>Actinomycetes</taxon>
        <taxon>Mycobacteriales</taxon>
        <taxon>Mycobacteriaceae</taxon>
        <taxon>Mycolicibacterium</taxon>
    </lineage>
</organism>
<proteinExistence type="predicted"/>
<dbReference type="Proteomes" id="UP000199147">
    <property type="component" value="Unassembled WGS sequence"/>
</dbReference>